<proteinExistence type="predicted"/>
<evidence type="ECO:0000313" key="2">
    <source>
        <dbReference type="Proteomes" id="UP000223391"/>
    </source>
</evidence>
<accession>A0A0U4KR25</accession>
<keyword evidence="2" id="KW-1185">Reference proteome</keyword>
<sequence>MRITPCRDCGAYVNINSDHGKDCPQRQK</sequence>
<protein>
    <submittedName>
        <fullName evidence="1">Uncharacterized protein</fullName>
    </submittedName>
</protein>
<dbReference type="RefSeq" id="YP_010082657.1">
    <property type="nucleotide sequence ID" value="NC_055033.1"/>
</dbReference>
<dbReference type="EMBL" id="KU160664">
    <property type="protein sequence ID" value="ALY10216.1"/>
    <property type="molecule type" value="Genomic_DNA"/>
</dbReference>
<evidence type="ECO:0000313" key="1">
    <source>
        <dbReference type="EMBL" id="ALY10216.1"/>
    </source>
</evidence>
<gene>
    <name evidence="1" type="primary">48</name>
    <name evidence="1" type="ORF">SALGADO_48</name>
</gene>
<name>A0A0U4KR25_9CAUD</name>
<dbReference type="KEGG" id="vg:65071662"/>
<dbReference type="Proteomes" id="UP000223391">
    <property type="component" value="Segment"/>
</dbReference>
<reference evidence="2" key="1">
    <citation type="submission" date="2015-11" db="EMBL/GenBank/DDBJ databases">
        <authorList>
            <person name="Greene A."/>
            <person name="Schneider V.M."/>
            <person name="Bradley K.W."/>
            <person name="Asai D.J."/>
            <person name="Bowman C.A."/>
            <person name="Russell D.A."/>
            <person name="Pope W.H."/>
            <person name="Jacobs-Sera D."/>
            <person name="Hendrix R.W."/>
            <person name="Hatfull G.F."/>
        </authorList>
    </citation>
    <scope>NUCLEOTIDE SEQUENCE [LARGE SCALE GENOMIC DNA]</scope>
</reference>
<dbReference type="GeneID" id="65071662"/>
<organism evidence="1 2">
    <name type="scientific">Arthrobacter phage Salgado</name>
    <dbReference type="NCBI Taxonomy" id="1772314"/>
    <lineage>
        <taxon>Viruses</taxon>
        <taxon>Duplodnaviria</taxon>
        <taxon>Heunggongvirae</taxon>
        <taxon>Uroviricota</taxon>
        <taxon>Caudoviricetes</taxon>
        <taxon>Laroyevirus</taxon>
        <taxon>Laroyevirus salgado</taxon>
    </lineage>
</organism>